<feature type="chain" id="PRO_5041649518" evidence="3">
    <location>
        <begin position="25"/>
        <end position="316"/>
    </location>
</feature>
<feature type="compositionally biased region" description="Pro residues" evidence="1">
    <location>
        <begin position="295"/>
        <end position="307"/>
    </location>
</feature>
<feature type="region of interest" description="Disordered" evidence="1">
    <location>
        <begin position="259"/>
        <end position="316"/>
    </location>
</feature>
<evidence type="ECO:0000313" key="5">
    <source>
        <dbReference type="RefSeq" id="XP_054830303.1"/>
    </source>
</evidence>
<dbReference type="Gene3D" id="2.60.40.10">
    <property type="entry name" value="Immunoglobulins"/>
    <property type="match status" value="2"/>
</dbReference>
<keyword evidence="4" id="KW-1185">Reference proteome</keyword>
<organism evidence="4 5">
    <name type="scientific">Eublepharis macularius</name>
    <name type="common">Leopard gecko</name>
    <name type="synonym">Cyrtodactylus macularius</name>
    <dbReference type="NCBI Taxonomy" id="481883"/>
    <lineage>
        <taxon>Eukaryota</taxon>
        <taxon>Metazoa</taxon>
        <taxon>Chordata</taxon>
        <taxon>Craniata</taxon>
        <taxon>Vertebrata</taxon>
        <taxon>Euteleostomi</taxon>
        <taxon>Lepidosauria</taxon>
        <taxon>Squamata</taxon>
        <taxon>Bifurcata</taxon>
        <taxon>Gekkota</taxon>
        <taxon>Eublepharidae</taxon>
        <taxon>Eublepharinae</taxon>
        <taxon>Eublepharis</taxon>
    </lineage>
</organism>
<name>A0AA97J2U1_EUBMA</name>
<accession>A0AA97J2U1</accession>
<evidence type="ECO:0000256" key="3">
    <source>
        <dbReference type="SAM" id="SignalP"/>
    </source>
</evidence>
<protein>
    <submittedName>
        <fullName evidence="5">T-cell surface antigen CD2</fullName>
    </submittedName>
</protein>
<proteinExistence type="predicted"/>
<gene>
    <name evidence="5" type="primary">CD2</name>
</gene>
<dbReference type="GeneID" id="129326165"/>
<dbReference type="SUPFAM" id="SSF48726">
    <property type="entry name" value="Immunoglobulin"/>
    <property type="match status" value="1"/>
</dbReference>
<evidence type="ECO:0000313" key="4">
    <source>
        <dbReference type="Proteomes" id="UP001190640"/>
    </source>
</evidence>
<dbReference type="PRINTS" id="PR01870">
    <property type="entry name" value="CD2ANTIGEN"/>
</dbReference>
<dbReference type="CTD" id="914"/>
<dbReference type="AlphaFoldDB" id="A0AA97J2U1"/>
<feature type="signal peptide" evidence="3">
    <location>
        <begin position="1"/>
        <end position="24"/>
    </location>
</feature>
<dbReference type="InterPro" id="IPR036179">
    <property type="entry name" value="Ig-like_dom_sf"/>
</dbReference>
<dbReference type="KEGG" id="emc:129326165"/>
<dbReference type="PANTHER" id="PTHR11422:SF10">
    <property type="entry name" value="IG-LIKE DOMAIN-CONTAINING PROTEIN"/>
    <property type="match status" value="1"/>
</dbReference>
<keyword evidence="2" id="KW-1133">Transmembrane helix</keyword>
<keyword evidence="2" id="KW-0472">Membrane</keyword>
<evidence type="ECO:0000256" key="2">
    <source>
        <dbReference type="SAM" id="Phobius"/>
    </source>
</evidence>
<dbReference type="PANTHER" id="PTHR11422">
    <property type="entry name" value="T-CELL SURFACE GLYCOPROTEIN CD4"/>
    <property type="match status" value="1"/>
</dbReference>
<dbReference type="RefSeq" id="XP_054830303.1">
    <property type="nucleotide sequence ID" value="XM_054974328.1"/>
</dbReference>
<dbReference type="Proteomes" id="UP001190640">
    <property type="component" value="Chromosome 3"/>
</dbReference>
<feature type="transmembrane region" description="Helical" evidence="2">
    <location>
        <begin position="211"/>
        <end position="235"/>
    </location>
</feature>
<keyword evidence="2" id="KW-0812">Transmembrane</keyword>
<keyword evidence="3" id="KW-0732">Signal</keyword>
<dbReference type="InterPro" id="IPR013783">
    <property type="entry name" value="Ig-like_fold"/>
</dbReference>
<sequence>MNVGNFLLIKFLLTVSFGLNGAVACDNVVYGVLNHSVHLCASVPQGIPRNVYWKRGAKPLVRFKSHGGSNKTRAERNYLFPNGTLKIERLVEGDAANYTVQIFDEDGILKSENTITLHIVEQLPQLQLTYECLKKMLTCEVKYNKKPMPTFKLFQEKEEQKNIPKPKYVNNAWKVTHPLKNSLGKSRCEASISTNLQKAEIQLSCSGEIDMFLIMYIGAGVVVIVIFVALLVCCIRKKKTRRRELEDEERQLQAAKEALKYRKLPQPPIHAAPSEPHHQQRQPQPPPHAAVQQQPAPPLPRPRPQQKPPRRMKEKL</sequence>
<dbReference type="InterPro" id="IPR015632">
    <property type="entry name" value="CD2"/>
</dbReference>
<reference evidence="5" key="1">
    <citation type="submission" date="2025-08" db="UniProtKB">
        <authorList>
            <consortium name="RefSeq"/>
        </authorList>
    </citation>
    <scope>IDENTIFICATION</scope>
    <source>
        <tissue evidence="5">Blood</tissue>
    </source>
</reference>
<evidence type="ECO:0000256" key="1">
    <source>
        <dbReference type="SAM" id="MobiDB-lite"/>
    </source>
</evidence>